<dbReference type="InterPro" id="IPR054186">
    <property type="entry name" value="DUF6891"/>
</dbReference>
<evidence type="ECO:0000313" key="2">
    <source>
        <dbReference type="EMBL" id="GAA5075847.1"/>
    </source>
</evidence>
<dbReference type="EMBL" id="BAABKY010000002">
    <property type="protein sequence ID" value="GAA5075847.1"/>
    <property type="molecule type" value="Genomic_DNA"/>
</dbReference>
<accession>A0ABP9LGW1</accession>
<feature type="domain" description="DUF6891" evidence="1">
    <location>
        <begin position="28"/>
        <end position="216"/>
    </location>
</feature>
<sequence>MGMAWNWIAGLFRRRDAAAQPDDAAKQQELLEELRSYIVRDLRGGYLEVDTIVDNALEVIDAQPHGADELRAHAQQLLQSEIAAYRLDAAGWPDVTDHDRLEQAFSTLETQGVVCRQNFTCCGTCGVAEIGDEMHATRERGGPVNGYAFFHMQDTESAIDGYGLFLNYGAVEEGEAAAVSVARSIVDTISSVGLPVEWDGDWGKRIFVRLQWQRRLAL</sequence>
<comment type="caution">
    <text evidence="2">The sequence shown here is derived from an EMBL/GenBank/DDBJ whole genome shotgun (WGS) entry which is preliminary data.</text>
</comment>
<protein>
    <recommendedName>
        <fullName evidence="1">DUF6891 domain-containing protein</fullName>
    </recommendedName>
</protein>
<name>A0ABP9LGW1_9GAMM</name>
<dbReference type="Proteomes" id="UP001501083">
    <property type="component" value="Unassembled WGS sequence"/>
</dbReference>
<gene>
    <name evidence="2" type="ORF">GCM10025759_19780</name>
</gene>
<proteinExistence type="predicted"/>
<evidence type="ECO:0000259" key="1">
    <source>
        <dbReference type="Pfam" id="PF21831"/>
    </source>
</evidence>
<keyword evidence="3" id="KW-1185">Reference proteome</keyword>
<reference evidence="3" key="1">
    <citation type="journal article" date="2019" name="Int. J. Syst. Evol. Microbiol.">
        <title>The Global Catalogue of Microorganisms (GCM) 10K type strain sequencing project: providing services to taxonomists for standard genome sequencing and annotation.</title>
        <authorList>
            <consortium name="The Broad Institute Genomics Platform"/>
            <consortium name="The Broad Institute Genome Sequencing Center for Infectious Disease"/>
            <person name="Wu L."/>
            <person name="Ma J."/>
        </authorList>
    </citation>
    <scope>NUCLEOTIDE SEQUENCE [LARGE SCALE GENOMIC DNA]</scope>
    <source>
        <strain evidence="3">JCM 19212</strain>
    </source>
</reference>
<organism evidence="2 3">
    <name type="scientific">Lysobacter panacisoli</name>
    <dbReference type="NCBI Taxonomy" id="1255263"/>
    <lineage>
        <taxon>Bacteria</taxon>
        <taxon>Pseudomonadati</taxon>
        <taxon>Pseudomonadota</taxon>
        <taxon>Gammaproteobacteria</taxon>
        <taxon>Lysobacterales</taxon>
        <taxon>Lysobacteraceae</taxon>
        <taxon>Lysobacter</taxon>
    </lineage>
</organism>
<evidence type="ECO:0000313" key="3">
    <source>
        <dbReference type="Proteomes" id="UP001501083"/>
    </source>
</evidence>
<dbReference type="Pfam" id="PF21831">
    <property type="entry name" value="DUF6891"/>
    <property type="match status" value="1"/>
</dbReference>